<name>A0A6V7HG48_9HYME</name>
<dbReference type="AlphaFoldDB" id="A0A6V7HG48"/>
<evidence type="ECO:0000313" key="1">
    <source>
        <dbReference type="EMBL" id="CAD1479331.1"/>
    </source>
</evidence>
<protein>
    <submittedName>
        <fullName evidence="1">Uncharacterized protein</fullName>
    </submittedName>
</protein>
<keyword evidence="2" id="KW-1185">Reference proteome</keyword>
<evidence type="ECO:0000313" key="2">
    <source>
        <dbReference type="Proteomes" id="UP000752696"/>
    </source>
</evidence>
<organism evidence="1 2">
    <name type="scientific">Heterotrigona itama</name>
    <dbReference type="NCBI Taxonomy" id="395501"/>
    <lineage>
        <taxon>Eukaryota</taxon>
        <taxon>Metazoa</taxon>
        <taxon>Ecdysozoa</taxon>
        <taxon>Arthropoda</taxon>
        <taxon>Hexapoda</taxon>
        <taxon>Insecta</taxon>
        <taxon>Pterygota</taxon>
        <taxon>Neoptera</taxon>
        <taxon>Endopterygota</taxon>
        <taxon>Hymenoptera</taxon>
        <taxon>Apocrita</taxon>
        <taxon>Aculeata</taxon>
        <taxon>Apoidea</taxon>
        <taxon>Anthophila</taxon>
        <taxon>Apidae</taxon>
        <taxon>Heterotrigona</taxon>
    </lineage>
</organism>
<comment type="caution">
    <text evidence="1">The sequence shown here is derived from an EMBL/GenBank/DDBJ whole genome shotgun (WGS) entry which is preliminary data.</text>
</comment>
<dbReference type="Proteomes" id="UP000752696">
    <property type="component" value="Unassembled WGS sequence"/>
</dbReference>
<dbReference type="EMBL" id="CAJDYZ010011325">
    <property type="protein sequence ID" value="CAD1479331.1"/>
    <property type="molecule type" value="Genomic_DNA"/>
</dbReference>
<accession>A0A6V7HG48</accession>
<reference evidence="1" key="1">
    <citation type="submission" date="2020-07" db="EMBL/GenBank/DDBJ databases">
        <authorList>
            <person name="Nazaruddin N."/>
        </authorList>
    </citation>
    <scope>NUCLEOTIDE SEQUENCE</scope>
</reference>
<proteinExistence type="predicted"/>
<sequence length="99" mass="11387">MLKIQEIKSFDINILEKKKKKKKKKRNEEERLKSDCKSAAAIADSLTNDDGIRFRLAKRDENVDERRPDEGSPFTFVLLLGNNGDLTQTSVPTVLILRR</sequence>
<gene>
    <name evidence="1" type="ORF">MHI_LOCUS851445</name>
</gene>